<keyword evidence="4" id="KW-1185">Reference proteome</keyword>
<proteinExistence type="predicted"/>
<feature type="region of interest" description="Disordered" evidence="1">
    <location>
        <begin position="162"/>
        <end position="194"/>
    </location>
</feature>
<gene>
    <name evidence="3" type="ORF">TWF730_010080</name>
</gene>
<feature type="region of interest" description="Disordered" evidence="1">
    <location>
        <begin position="73"/>
        <end position="128"/>
    </location>
</feature>
<dbReference type="Proteomes" id="UP001373714">
    <property type="component" value="Unassembled WGS sequence"/>
</dbReference>
<feature type="compositionally biased region" description="Low complexity" evidence="1">
    <location>
        <begin position="104"/>
        <end position="121"/>
    </location>
</feature>
<evidence type="ECO:0000313" key="3">
    <source>
        <dbReference type="EMBL" id="KAK6349331.1"/>
    </source>
</evidence>
<keyword evidence="2" id="KW-0812">Transmembrane</keyword>
<feature type="transmembrane region" description="Helical" evidence="2">
    <location>
        <begin position="15"/>
        <end position="40"/>
    </location>
</feature>
<keyword evidence="2" id="KW-0472">Membrane</keyword>
<reference evidence="3 4" key="1">
    <citation type="submission" date="2019-10" db="EMBL/GenBank/DDBJ databases">
        <authorList>
            <person name="Palmer J.M."/>
        </authorList>
    </citation>
    <scope>NUCLEOTIDE SEQUENCE [LARGE SCALE GENOMIC DNA]</scope>
    <source>
        <strain evidence="3 4">TWF730</strain>
    </source>
</reference>
<comment type="caution">
    <text evidence="3">The sequence shown here is derived from an EMBL/GenBank/DDBJ whole genome shotgun (WGS) entry which is preliminary data.</text>
</comment>
<protein>
    <submittedName>
        <fullName evidence="3">Uncharacterized protein</fullName>
    </submittedName>
</protein>
<evidence type="ECO:0000256" key="2">
    <source>
        <dbReference type="SAM" id="Phobius"/>
    </source>
</evidence>
<feature type="compositionally biased region" description="Low complexity" evidence="1">
    <location>
        <begin position="73"/>
        <end position="90"/>
    </location>
</feature>
<accession>A0AAV9UWN5</accession>
<keyword evidence="2" id="KW-1133">Transmembrane helix</keyword>
<organism evidence="3 4">
    <name type="scientific">Orbilia blumenaviensis</name>
    <dbReference type="NCBI Taxonomy" id="1796055"/>
    <lineage>
        <taxon>Eukaryota</taxon>
        <taxon>Fungi</taxon>
        <taxon>Dikarya</taxon>
        <taxon>Ascomycota</taxon>
        <taxon>Pezizomycotina</taxon>
        <taxon>Orbiliomycetes</taxon>
        <taxon>Orbiliales</taxon>
        <taxon>Orbiliaceae</taxon>
        <taxon>Orbilia</taxon>
    </lineage>
</organism>
<name>A0AAV9UWN5_9PEZI</name>
<evidence type="ECO:0000256" key="1">
    <source>
        <dbReference type="SAM" id="MobiDB-lite"/>
    </source>
</evidence>
<dbReference type="EMBL" id="JAVHNS010000007">
    <property type="protein sequence ID" value="KAK6349331.1"/>
    <property type="molecule type" value="Genomic_DNA"/>
</dbReference>
<evidence type="ECO:0000313" key="4">
    <source>
        <dbReference type="Proteomes" id="UP001373714"/>
    </source>
</evidence>
<sequence length="194" mass="21328">MGLISEQNEALVTSILYILITLAGFPLAILLVWLFCKLYASQVERIRFRRRMRAMEEGKITNGHGQGTVAVVSTTATPGTPSPDPDSSGAVGSSTATIFDTAAENGDINNNNENENGNGEESTATLEQSKYQISEEMKRWKQERDLFVQRGGQGDLAEVLRSQSRAGGAYSEEQEVNEPVYKREYSPPPRIPTL</sequence>
<dbReference type="AlphaFoldDB" id="A0AAV9UWN5"/>